<protein>
    <recommendedName>
        <fullName evidence="1">UV excision repair protein RAD23</fullName>
    </recommendedName>
</protein>
<dbReference type="EMBL" id="CAUYUJ010000448">
    <property type="protein sequence ID" value="CAK0790592.1"/>
    <property type="molecule type" value="Genomic_DNA"/>
</dbReference>
<dbReference type="PRINTS" id="PR01839">
    <property type="entry name" value="RAD23PROTEIN"/>
</dbReference>
<evidence type="ECO:0000259" key="3">
    <source>
        <dbReference type="PROSITE" id="PS50053"/>
    </source>
</evidence>
<comment type="function">
    <text evidence="1">Multiubiquitin chain receptor involved in modulation of proteasomal degradation. Involved in nucleotide excision repair.</text>
</comment>
<dbReference type="InterPro" id="IPR004806">
    <property type="entry name" value="Rad23"/>
</dbReference>
<dbReference type="PROSITE" id="PS50053">
    <property type="entry name" value="UBIQUITIN_2"/>
    <property type="match status" value="1"/>
</dbReference>
<dbReference type="SUPFAM" id="SSF101238">
    <property type="entry name" value="XPC-binding domain"/>
    <property type="match status" value="1"/>
</dbReference>
<dbReference type="InterPro" id="IPR029071">
    <property type="entry name" value="Ubiquitin-like_domsf"/>
</dbReference>
<dbReference type="SUPFAM" id="SSF54236">
    <property type="entry name" value="Ubiquitin-like"/>
    <property type="match status" value="1"/>
</dbReference>
<dbReference type="Pfam" id="PF09280">
    <property type="entry name" value="XPC-binding"/>
    <property type="match status" value="1"/>
</dbReference>
<dbReference type="InterPro" id="IPR000626">
    <property type="entry name" value="Ubiquitin-like_dom"/>
</dbReference>
<dbReference type="Gene3D" id="3.10.20.90">
    <property type="entry name" value="Phosphatidylinositol 3-kinase Catalytic Subunit, Chain A, domain 1"/>
    <property type="match status" value="1"/>
</dbReference>
<dbReference type="Gene3D" id="1.10.8.10">
    <property type="entry name" value="DNA helicase RuvA subunit, C-terminal domain"/>
    <property type="match status" value="2"/>
</dbReference>
<evidence type="ECO:0000259" key="2">
    <source>
        <dbReference type="PROSITE" id="PS50030"/>
    </source>
</evidence>
<gene>
    <name evidence="4" type="ORF">PCOR1329_LOCUS1846</name>
</gene>
<keyword evidence="1" id="KW-0234">DNA repair</keyword>
<evidence type="ECO:0000313" key="5">
    <source>
        <dbReference type="Proteomes" id="UP001189429"/>
    </source>
</evidence>
<keyword evidence="5" id="KW-1185">Reference proteome</keyword>
<proteinExistence type="inferred from homology"/>
<comment type="similarity">
    <text evidence="1">Belongs to the RAD23 family.</text>
</comment>
<keyword evidence="1" id="KW-0227">DNA damage</keyword>
<dbReference type="PROSITE" id="PS50030">
    <property type="entry name" value="UBA"/>
    <property type="match status" value="2"/>
</dbReference>
<dbReference type="SMART" id="SM00165">
    <property type="entry name" value="UBA"/>
    <property type="match status" value="2"/>
</dbReference>
<feature type="domain" description="UBA" evidence="2">
    <location>
        <begin position="251"/>
        <end position="291"/>
    </location>
</feature>
<feature type="domain" description="UBA" evidence="2">
    <location>
        <begin position="90"/>
        <end position="130"/>
    </location>
</feature>
<comment type="caution">
    <text evidence="4">The sequence shown here is derived from an EMBL/GenBank/DDBJ whole genome shotgun (WGS) entry which is preliminary data.</text>
</comment>
<dbReference type="InterPro" id="IPR036353">
    <property type="entry name" value="XPC-bd_sf"/>
</dbReference>
<dbReference type="Pfam" id="PF00240">
    <property type="entry name" value="ubiquitin"/>
    <property type="match status" value="1"/>
</dbReference>
<dbReference type="Pfam" id="PF00627">
    <property type="entry name" value="UBA"/>
    <property type="match status" value="1"/>
</dbReference>
<accession>A0ABN9PCL1</accession>
<dbReference type="SUPFAM" id="SSF46934">
    <property type="entry name" value="UBA-like"/>
    <property type="match status" value="2"/>
</dbReference>
<comment type="subcellular location">
    <subcellularLocation>
        <location evidence="1">Nucleus</location>
    </subcellularLocation>
    <subcellularLocation>
        <location evidence="1">Cytoplasm</location>
    </subcellularLocation>
</comment>
<dbReference type="SMART" id="SM00213">
    <property type="entry name" value="UBQ"/>
    <property type="match status" value="1"/>
</dbReference>
<organism evidence="4 5">
    <name type="scientific">Prorocentrum cordatum</name>
    <dbReference type="NCBI Taxonomy" id="2364126"/>
    <lineage>
        <taxon>Eukaryota</taxon>
        <taxon>Sar</taxon>
        <taxon>Alveolata</taxon>
        <taxon>Dinophyceae</taxon>
        <taxon>Prorocentrales</taxon>
        <taxon>Prorocentraceae</taxon>
        <taxon>Prorocentrum</taxon>
    </lineage>
</organism>
<evidence type="ECO:0000256" key="1">
    <source>
        <dbReference type="RuleBase" id="RU367049"/>
    </source>
</evidence>
<dbReference type="Gene3D" id="1.10.10.540">
    <property type="entry name" value="XPC-binding domain"/>
    <property type="match status" value="1"/>
</dbReference>
<sequence length="294" mass="29947">MKVTVRALRGEPFELEVRPGVTLEALKAMAATAKPGMPAIGQLVHDGRVLTGSATLEAAGIQEGSLVVAVPAKAPAPPAPAAPPSELAAAPSEAAAALLCDLGFQRPAVERCLRAAGGDPSLALESLMSGTRAPGAPEPLAPAPQASSCAGPLEALRGHPAFQQLRAAVQQQPHALSRVLCGVHRTEPGLIALITEHQQEFVDMLQEPLPVAPAGSGGAMCTSAATVAAAPQAVAHPAAFGAAPQPPKLSAKDQQAVQDLQDLGFSRQQALEAYLACERNQEVAANRLFENAGG</sequence>
<dbReference type="PANTHER" id="PTHR10621:SF0">
    <property type="entry name" value="UV EXCISION REPAIR PROTEIN RAD23"/>
    <property type="match status" value="1"/>
</dbReference>
<dbReference type="InterPro" id="IPR015360">
    <property type="entry name" value="XPC-bd"/>
</dbReference>
<reference evidence="4" key="1">
    <citation type="submission" date="2023-10" db="EMBL/GenBank/DDBJ databases">
        <authorList>
            <person name="Chen Y."/>
            <person name="Shah S."/>
            <person name="Dougan E. K."/>
            <person name="Thang M."/>
            <person name="Chan C."/>
        </authorList>
    </citation>
    <scope>NUCLEOTIDE SEQUENCE [LARGE SCALE GENOMIC DNA]</scope>
</reference>
<dbReference type="InterPro" id="IPR015940">
    <property type="entry name" value="UBA"/>
</dbReference>
<name>A0ABN9PCL1_9DINO</name>
<evidence type="ECO:0000313" key="4">
    <source>
        <dbReference type="EMBL" id="CAK0790592.1"/>
    </source>
</evidence>
<dbReference type="CDD" id="cd14281">
    <property type="entry name" value="UBA2_Rad23_like"/>
    <property type="match status" value="1"/>
</dbReference>
<dbReference type="Proteomes" id="UP001189429">
    <property type="component" value="Unassembled WGS sequence"/>
</dbReference>
<keyword evidence="1" id="KW-0963">Cytoplasm</keyword>
<feature type="domain" description="Ubiquitin-like" evidence="3">
    <location>
        <begin position="1"/>
        <end position="70"/>
    </location>
</feature>
<keyword evidence="1" id="KW-0539">Nucleus</keyword>
<dbReference type="InterPro" id="IPR009060">
    <property type="entry name" value="UBA-like_sf"/>
</dbReference>
<dbReference type="PANTHER" id="PTHR10621">
    <property type="entry name" value="UV EXCISION REPAIR PROTEIN RAD23"/>
    <property type="match status" value="1"/>
</dbReference>